<dbReference type="EMBL" id="JARBJD010000280">
    <property type="protein sequence ID" value="KAK2944893.1"/>
    <property type="molecule type" value="Genomic_DNA"/>
</dbReference>
<protein>
    <submittedName>
        <fullName evidence="1">Uncharacterized protein</fullName>
    </submittedName>
</protein>
<keyword evidence="2" id="KW-1185">Reference proteome</keyword>
<accession>A0ABQ9X002</accession>
<reference evidence="1 2" key="1">
    <citation type="journal article" date="2022" name="bioRxiv">
        <title>Genomics of Preaxostyla Flagellates Illuminates Evolutionary Transitions and the Path Towards Mitochondrial Loss.</title>
        <authorList>
            <person name="Novak L.V.F."/>
            <person name="Treitli S.C."/>
            <person name="Pyrih J."/>
            <person name="Halakuc P."/>
            <person name="Pipaliya S.V."/>
            <person name="Vacek V."/>
            <person name="Brzon O."/>
            <person name="Soukal P."/>
            <person name="Eme L."/>
            <person name="Dacks J.B."/>
            <person name="Karnkowska A."/>
            <person name="Elias M."/>
            <person name="Hampl V."/>
        </authorList>
    </citation>
    <scope>NUCLEOTIDE SEQUENCE [LARGE SCALE GENOMIC DNA]</scope>
    <source>
        <strain evidence="1">NAU3</strain>
        <tissue evidence="1">Gut</tissue>
    </source>
</reference>
<evidence type="ECO:0000313" key="2">
    <source>
        <dbReference type="Proteomes" id="UP001281761"/>
    </source>
</evidence>
<proteinExistence type="predicted"/>
<organism evidence="1 2">
    <name type="scientific">Blattamonas nauphoetae</name>
    <dbReference type="NCBI Taxonomy" id="2049346"/>
    <lineage>
        <taxon>Eukaryota</taxon>
        <taxon>Metamonada</taxon>
        <taxon>Preaxostyla</taxon>
        <taxon>Oxymonadida</taxon>
        <taxon>Blattamonas</taxon>
    </lineage>
</organism>
<sequence length="259" mass="29256">MPCIGISVIASNSLKALYNIVERDPPALTHLPSPIFPSSSPLQQYSGLSFLTALTRKLRIIFSEFQTSIPNDPSHLPTYIQRTKDDPFRITRSLDYCSYSFLLPLPLLKATPRIEVDSEIIRELILFVKDALTTILTNISNIDNLIASLPSDSSPTTPSVSGDDTQMADSLKELRDECEKYLRNGWIFFVGVTYAISDFHKSSFQTIILDDPSFPDLILNSLKLTHQTIRRNTIMAINNINSVLSHQIPHQLVYTDWRD</sequence>
<gene>
    <name evidence="1" type="ORF">BLNAU_20183</name>
</gene>
<name>A0ABQ9X002_9EUKA</name>
<comment type="caution">
    <text evidence="1">The sequence shown here is derived from an EMBL/GenBank/DDBJ whole genome shotgun (WGS) entry which is preliminary data.</text>
</comment>
<dbReference type="Proteomes" id="UP001281761">
    <property type="component" value="Unassembled WGS sequence"/>
</dbReference>
<evidence type="ECO:0000313" key="1">
    <source>
        <dbReference type="EMBL" id="KAK2944893.1"/>
    </source>
</evidence>